<dbReference type="AlphaFoldDB" id="A0A0B7BYA2"/>
<sequence>SFSSTVVEYETHSILHSYVCSEQLWRTCSAVKSANSQQQQLEMSILNLVSKVRSHFVGVSSTVKYDYLIS</sequence>
<dbReference type="EMBL" id="HACG01051036">
    <property type="protein sequence ID" value="CEK97907.1"/>
    <property type="molecule type" value="Transcribed_RNA"/>
</dbReference>
<evidence type="ECO:0000313" key="1">
    <source>
        <dbReference type="EMBL" id="CEK97907.1"/>
    </source>
</evidence>
<organism evidence="1">
    <name type="scientific">Arion vulgaris</name>
    <dbReference type="NCBI Taxonomy" id="1028688"/>
    <lineage>
        <taxon>Eukaryota</taxon>
        <taxon>Metazoa</taxon>
        <taxon>Spiralia</taxon>
        <taxon>Lophotrochozoa</taxon>
        <taxon>Mollusca</taxon>
        <taxon>Gastropoda</taxon>
        <taxon>Heterobranchia</taxon>
        <taxon>Euthyneura</taxon>
        <taxon>Panpulmonata</taxon>
        <taxon>Eupulmonata</taxon>
        <taxon>Stylommatophora</taxon>
        <taxon>Helicina</taxon>
        <taxon>Arionoidea</taxon>
        <taxon>Arionidae</taxon>
        <taxon>Arion</taxon>
    </lineage>
</organism>
<name>A0A0B7BYA2_9EUPU</name>
<accession>A0A0B7BYA2</accession>
<feature type="non-terminal residue" evidence="1">
    <location>
        <position position="1"/>
    </location>
</feature>
<protein>
    <submittedName>
        <fullName evidence="1">Uncharacterized protein</fullName>
    </submittedName>
</protein>
<gene>
    <name evidence="1" type="primary">ORF217229</name>
</gene>
<proteinExistence type="predicted"/>
<feature type="non-terminal residue" evidence="1">
    <location>
        <position position="70"/>
    </location>
</feature>
<reference evidence="1" key="1">
    <citation type="submission" date="2014-12" db="EMBL/GenBank/DDBJ databases">
        <title>Insight into the proteome of Arion vulgaris.</title>
        <authorList>
            <person name="Aradska J."/>
            <person name="Bulat T."/>
            <person name="Smidak R."/>
            <person name="Sarate P."/>
            <person name="Gangsoo J."/>
            <person name="Sialana F."/>
            <person name="Bilban M."/>
            <person name="Lubec G."/>
        </authorList>
    </citation>
    <scope>NUCLEOTIDE SEQUENCE</scope>
    <source>
        <tissue evidence="1">Skin</tissue>
    </source>
</reference>